<dbReference type="Pfam" id="PF13499">
    <property type="entry name" value="EF-hand_7"/>
    <property type="match status" value="1"/>
</dbReference>
<feature type="chain" id="PRO_5008751250" description="non-specific serine/threonine protein kinase" evidence="5">
    <location>
        <begin position="25"/>
        <end position="108"/>
    </location>
</feature>
<dbReference type="InterPro" id="IPR018247">
    <property type="entry name" value="EF_Hand_1_Ca_BS"/>
</dbReference>
<feature type="domain" description="EF-hand" evidence="6">
    <location>
        <begin position="44"/>
        <end position="79"/>
    </location>
</feature>
<organism evidence="7 8">
    <name type="scientific">Plasmodium chabaudi adami</name>
    <dbReference type="NCBI Taxonomy" id="5826"/>
    <lineage>
        <taxon>Eukaryota</taxon>
        <taxon>Sar</taxon>
        <taxon>Alveolata</taxon>
        <taxon>Apicomplexa</taxon>
        <taxon>Aconoidasida</taxon>
        <taxon>Haemosporida</taxon>
        <taxon>Plasmodiidae</taxon>
        <taxon>Plasmodium</taxon>
        <taxon>Plasmodium (Vinckeia)</taxon>
    </lineage>
</organism>
<feature type="signal peptide" evidence="5">
    <location>
        <begin position="1"/>
        <end position="24"/>
    </location>
</feature>
<sequence>MKRFYLKASAFLFMFISFGDEIKSTQKNDNNGTGGGANSNMSKQELEEVYMEFVEYDINRDGLIDAEEIISVLKYMKKSDFINFFTKVDLDSSGTISLNEYMVFINSY</sequence>
<evidence type="ECO:0000256" key="5">
    <source>
        <dbReference type="SAM" id="SignalP"/>
    </source>
</evidence>
<name>A0A1C6Y988_PLACE</name>
<keyword evidence="5" id="KW-0732">Signal</keyword>
<evidence type="ECO:0000259" key="6">
    <source>
        <dbReference type="PROSITE" id="PS50222"/>
    </source>
</evidence>
<evidence type="ECO:0000256" key="3">
    <source>
        <dbReference type="ARBA" id="ARBA00047899"/>
    </source>
</evidence>
<dbReference type="EC" id="2.7.11.1" evidence="1"/>
<dbReference type="PROSITE" id="PS00018">
    <property type="entry name" value="EF_HAND_1"/>
    <property type="match status" value="2"/>
</dbReference>
<protein>
    <recommendedName>
        <fullName evidence="1">non-specific serine/threonine protein kinase</fullName>
        <ecNumber evidence="1">2.7.11.1</ecNumber>
    </recommendedName>
</protein>
<dbReference type="PROSITE" id="PS50222">
    <property type="entry name" value="EF_HAND_2"/>
    <property type="match status" value="2"/>
</dbReference>
<dbReference type="GO" id="GO:0005509">
    <property type="term" value="F:calcium ion binding"/>
    <property type="evidence" value="ECO:0007669"/>
    <property type="project" value="InterPro"/>
</dbReference>
<dbReference type="InterPro" id="IPR002048">
    <property type="entry name" value="EF_hand_dom"/>
</dbReference>
<comment type="catalytic activity">
    <reaction evidence="4">
        <text>L-seryl-[protein] + ATP = O-phospho-L-seryl-[protein] + ADP + H(+)</text>
        <dbReference type="Rhea" id="RHEA:17989"/>
        <dbReference type="Rhea" id="RHEA-COMP:9863"/>
        <dbReference type="Rhea" id="RHEA-COMP:11604"/>
        <dbReference type="ChEBI" id="CHEBI:15378"/>
        <dbReference type="ChEBI" id="CHEBI:29999"/>
        <dbReference type="ChEBI" id="CHEBI:30616"/>
        <dbReference type="ChEBI" id="CHEBI:83421"/>
        <dbReference type="ChEBI" id="CHEBI:456216"/>
        <dbReference type="EC" id="2.7.11.1"/>
    </reaction>
</comment>
<evidence type="ECO:0000256" key="4">
    <source>
        <dbReference type="ARBA" id="ARBA00048679"/>
    </source>
</evidence>
<evidence type="ECO:0000313" key="8">
    <source>
        <dbReference type="Proteomes" id="UP000507536"/>
    </source>
</evidence>
<comment type="catalytic activity">
    <reaction evidence="3">
        <text>L-threonyl-[protein] + ATP = O-phospho-L-threonyl-[protein] + ADP + H(+)</text>
        <dbReference type="Rhea" id="RHEA:46608"/>
        <dbReference type="Rhea" id="RHEA-COMP:11060"/>
        <dbReference type="Rhea" id="RHEA-COMP:11605"/>
        <dbReference type="ChEBI" id="CHEBI:15378"/>
        <dbReference type="ChEBI" id="CHEBI:30013"/>
        <dbReference type="ChEBI" id="CHEBI:30616"/>
        <dbReference type="ChEBI" id="CHEBI:61977"/>
        <dbReference type="ChEBI" id="CHEBI:456216"/>
        <dbReference type="EC" id="2.7.11.1"/>
    </reaction>
</comment>
<dbReference type="SMART" id="SM00054">
    <property type="entry name" value="EFh"/>
    <property type="match status" value="2"/>
</dbReference>
<dbReference type="Proteomes" id="UP000507536">
    <property type="component" value="Chromosome 8"/>
</dbReference>
<proteinExistence type="predicted"/>
<dbReference type="InterPro" id="IPR011992">
    <property type="entry name" value="EF-hand-dom_pair"/>
</dbReference>
<reference evidence="7 8" key="1">
    <citation type="submission" date="2016-08" db="EMBL/GenBank/DDBJ databases">
        <authorList>
            <consortium name="Pathogen Informatics"/>
        </authorList>
    </citation>
    <scope>NUCLEOTIDE SEQUENCE [LARGE SCALE GENOMIC DNA]</scope>
    <source>
        <strain evidence="7 8">DS</strain>
    </source>
</reference>
<feature type="domain" description="EF-hand" evidence="6">
    <location>
        <begin position="80"/>
        <end position="108"/>
    </location>
</feature>
<gene>
    <name evidence="7" type="ORF">PCHDS_000146200</name>
</gene>
<dbReference type="Gene3D" id="1.10.238.10">
    <property type="entry name" value="EF-hand"/>
    <property type="match status" value="1"/>
</dbReference>
<dbReference type="GO" id="GO:0004674">
    <property type="term" value="F:protein serine/threonine kinase activity"/>
    <property type="evidence" value="ECO:0007669"/>
    <property type="project" value="UniProtKB-EC"/>
</dbReference>
<dbReference type="SUPFAM" id="SSF47473">
    <property type="entry name" value="EF-hand"/>
    <property type="match status" value="1"/>
</dbReference>
<accession>A0A1C6Y988</accession>
<evidence type="ECO:0000313" key="7">
    <source>
        <dbReference type="EMBL" id="SCM19899.1"/>
    </source>
</evidence>
<evidence type="ECO:0000256" key="1">
    <source>
        <dbReference type="ARBA" id="ARBA00012513"/>
    </source>
</evidence>
<dbReference type="EMBL" id="LT608188">
    <property type="protein sequence ID" value="SCM19899.1"/>
    <property type="molecule type" value="Genomic_DNA"/>
</dbReference>
<keyword evidence="2" id="KW-0106">Calcium</keyword>
<dbReference type="AlphaFoldDB" id="A0A1C6Y988"/>
<evidence type="ECO:0000256" key="2">
    <source>
        <dbReference type="ARBA" id="ARBA00022837"/>
    </source>
</evidence>